<evidence type="ECO:0000256" key="4">
    <source>
        <dbReference type="SAM" id="Phobius"/>
    </source>
</evidence>
<reference evidence="6 7" key="1">
    <citation type="submission" date="2019-03" db="EMBL/GenBank/DDBJ databases">
        <title>Seongchinamella monodicae gen. nov., sp. nov., a novel member of the Gammaproteobacteria isolated from a tidal mudflat of beach.</title>
        <authorList>
            <person name="Yang H.G."/>
            <person name="Kang J.W."/>
            <person name="Lee S.D."/>
        </authorList>
    </citation>
    <scope>NUCLEOTIDE SEQUENCE [LARGE SCALE GENOMIC DNA]</scope>
    <source>
        <strain evidence="6 7">GH4-78</strain>
    </source>
</reference>
<sequence>MRSLRAWLPAMAGMTCLGLGAGLISLFGFFVEPVAAEFAVGVATINIAPVALLLVPGLIAPMVGRLVDSWPIRRMLLGGCAFAMLSLFAISLSSSLWQAGLGFLGFAIGITFYGPVVVNGLMVKLYANQQGRALAVAALGISVASVTLPPVIGASFEWLDWRQTLALMSLSLLAVLWLWILLAIPADAGAVVDAVERKLDRGFYRQREFWLVGITVALTLNVMVIMTICYPPLFSNRGFSAIEAGLFLAVAGSGGALGKLIVALLADLFRPHARFFAAALLLLNMLGLLMLLQADTTVLVAVSVAVMGFSGGAFLPMHPYLNSRYFPAGVIGQVNGAQGPLFLPLGLVGPPLAGYVYDRTGSYDLVVAGLAAIMLLAVVVVLILPRSRY</sequence>
<proteinExistence type="predicted"/>
<evidence type="ECO:0000313" key="6">
    <source>
        <dbReference type="EMBL" id="TDG15485.1"/>
    </source>
</evidence>
<dbReference type="InterPro" id="IPR011701">
    <property type="entry name" value="MFS"/>
</dbReference>
<feature type="transmembrane region" description="Helical" evidence="4">
    <location>
        <begin position="75"/>
        <end position="97"/>
    </location>
</feature>
<feature type="transmembrane region" description="Helical" evidence="4">
    <location>
        <begin position="339"/>
        <end position="357"/>
    </location>
</feature>
<dbReference type="Gene3D" id="1.20.1250.20">
    <property type="entry name" value="MFS general substrate transporter like domains"/>
    <property type="match status" value="1"/>
</dbReference>
<dbReference type="SUPFAM" id="SSF103473">
    <property type="entry name" value="MFS general substrate transporter"/>
    <property type="match status" value="1"/>
</dbReference>
<evidence type="ECO:0000259" key="5">
    <source>
        <dbReference type="PROSITE" id="PS50850"/>
    </source>
</evidence>
<dbReference type="InterPro" id="IPR020846">
    <property type="entry name" value="MFS_dom"/>
</dbReference>
<feature type="transmembrane region" description="Helical" evidence="4">
    <location>
        <begin position="43"/>
        <end position="63"/>
    </location>
</feature>
<gene>
    <name evidence="6" type="ORF">E2F43_04440</name>
</gene>
<feature type="transmembrane region" description="Helical" evidence="4">
    <location>
        <begin position="209"/>
        <end position="233"/>
    </location>
</feature>
<dbReference type="PANTHER" id="PTHR11360:SF284">
    <property type="entry name" value="EG:103B4.3 PROTEIN-RELATED"/>
    <property type="match status" value="1"/>
</dbReference>
<comment type="caution">
    <text evidence="6">The sequence shown here is derived from an EMBL/GenBank/DDBJ whole genome shotgun (WGS) entry which is preliminary data.</text>
</comment>
<dbReference type="GO" id="GO:0022857">
    <property type="term" value="F:transmembrane transporter activity"/>
    <property type="evidence" value="ECO:0007669"/>
    <property type="project" value="InterPro"/>
</dbReference>
<dbReference type="InterPro" id="IPR036259">
    <property type="entry name" value="MFS_trans_sf"/>
</dbReference>
<evidence type="ECO:0000256" key="1">
    <source>
        <dbReference type="ARBA" id="ARBA00022692"/>
    </source>
</evidence>
<keyword evidence="7" id="KW-1185">Reference proteome</keyword>
<dbReference type="Proteomes" id="UP000295554">
    <property type="component" value="Unassembled WGS sequence"/>
</dbReference>
<feature type="transmembrane region" description="Helical" evidence="4">
    <location>
        <begin position="298"/>
        <end position="318"/>
    </location>
</feature>
<dbReference type="Pfam" id="PF07690">
    <property type="entry name" value="MFS_1"/>
    <property type="match status" value="1"/>
</dbReference>
<feature type="domain" description="Major facilitator superfamily (MFS) profile" evidence="5">
    <location>
        <begin position="6"/>
        <end position="389"/>
    </location>
</feature>
<dbReference type="EMBL" id="SMSE01000001">
    <property type="protein sequence ID" value="TDG15485.1"/>
    <property type="molecule type" value="Genomic_DNA"/>
</dbReference>
<dbReference type="PROSITE" id="PS50850">
    <property type="entry name" value="MFS"/>
    <property type="match status" value="1"/>
</dbReference>
<feature type="transmembrane region" description="Helical" evidence="4">
    <location>
        <begin position="7"/>
        <end position="31"/>
    </location>
</feature>
<keyword evidence="2 4" id="KW-1133">Transmembrane helix</keyword>
<dbReference type="AlphaFoldDB" id="A0A4V2ZXL6"/>
<dbReference type="InterPro" id="IPR050327">
    <property type="entry name" value="Proton-linked_MCT"/>
</dbReference>
<dbReference type="OrthoDB" id="5724434at2"/>
<dbReference type="RefSeq" id="WP_133209974.1">
    <property type="nucleotide sequence ID" value="NZ_SMSE01000001.1"/>
</dbReference>
<protein>
    <submittedName>
        <fullName evidence="6">MFS transporter</fullName>
    </submittedName>
</protein>
<name>A0A4V2ZXL6_9GAMM</name>
<keyword evidence="1 4" id="KW-0812">Transmembrane</keyword>
<evidence type="ECO:0000313" key="7">
    <source>
        <dbReference type="Proteomes" id="UP000295554"/>
    </source>
</evidence>
<feature type="transmembrane region" description="Helical" evidence="4">
    <location>
        <begin position="103"/>
        <end position="121"/>
    </location>
</feature>
<organism evidence="6 7">
    <name type="scientific">Seongchinamella unica</name>
    <dbReference type="NCBI Taxonomy" id="2547392"/>
    <lineage>
        <taxon>Bacteria</taxon>
        <taxon>Pseudomonadati</taxon>
        <taxon>Pseudomonadota</taxon>
        <taxon>Gammaproteobacteria</taxon>
        <taxon>Cellvibrionales</taxon>
        <taxon>Halieaceae</taxon>
        <taxon>Seongchinamella</taxon>
    </lineage>
</organism>
<dbReference type="PANTHER" id="PTHR11360">
    <property type="entry name" value="MONOCARBOXYLATE TRANSPORTER"/>
    <property type="match status" value="1"/>
</dbReference>
<feature type="transmembrane region" description="Helical" evidence="4">
    <location>
        <begin position="363"/>
        <end position="384"/>
    </location>
</feature>
<feature type="transmembrane region" description="Helical" evidence="4">
    <location>
        <begin position="273"/>
        <end position="292"/>
    </location>
</feature>
<evidence type="ECO:0000256" key="2">
    <source>
        <dbReference type="ARBA" id="ARBA00022989"/>
    </source>
</evidence>
<evidence type="ECO:0000256" key="3">
    <source>
        <dbReference type="ARBA" id="ARBA00023136"/>
    </source>
</evidence>
<feature type="transmembrane region" description="Helical" evidence="4">
    <location>
        <begin position="133"/>
        <end position="152"/>
    </location>
</feature>
<keyword evidence="3 4" id="KW-0472">Membrane</keyword>
<accession>A0A4V2ZXL6</accession>
<feature type="transmembrane region" description="Helical" evidence="4">
    <location>
        <begin position="245"/>
        <end position="266"/>
    </location>
</feature>
<feature type="transmembrane region" description="Helical" evidence="4">
    <location>
        <begin position="164"/>
        <end position="188"/>
    </location>
</feature>